<dbReference type="PANTHER" id="PTHR46033:SF8">
    <property type="entry name" value="PROTEIN MAINTENANCE OF MERISTEMS-LIKE"/>
    <property type="match status" value="1"/>
</dbReference>
<reference evidence="2 3" key="1">
    <citation type="submission" date="2019-01" db="EMBL/GenBank/DDBJ databases">
        <title>Sequencing of cultivated peanut Arachis hypogaea provides insights into genome evolution and oil improvement.</title>
        <authorList>
            <person name="Chen X."/>
        </authorList>
    </citation>
    <scope>NUCLEOTIDE SEQUENCE [LARGE SCALE GENOMIC DNA]</scope>
    <source>
        <strain evidence="3">cv. Fuhuasheng</strain>
        <tissue evidence="2">Leaves</tissue>
    </source>
</reference>
<comment type="caution">
    <text evidence="2">The sequence shown here is derived from an EMBL/GenBank/DDBJ whole genome shotgun (WGS) entry which is preliminary data.</text>
</comment>
<dbReference type="InterPro" id="IPR019557">
    <property type="entry name" value="AminoTfrase-like_pln_mobile"/>
</dbReference>
<evidence type="ECO:0000259" key="1">
    <source>
        <dbReference type="Pfam" id="PF10536"/>
    </source>
</evidence>
<accession>A0A444X1E9</accession>
<sequence>MDRLSKEIYVKCHIMLLFAMTLFNDKSGITIYWKYLPLLHQFSWGSACLVHIYQSLCRALRYDMDGPLALLLVWEWIRMLSLGH</sequence>
<dbReference type="GO" id="GO:0010073">
    <property type="term" value="P:meristem maintenance"/>
    <property type="evidence" value="ECO:0007669"/>
    <property type="project" value="InterPro"/>
</dbReference>
<organism evidence="2 3">
    <name type="scientific">Arachis hypogaea</name>
    <name type="common">Peanut</name>
    <dbReference type="NCBI Taxonomy" id="3818"/>
    <lineage>
        <taxon>Eukaryota</taxon>
        <taxon>Viridiplantae</taxon>
        <taxon>Streptophyta</taxon>
        <taxon>Embryophyta</taxon>
        <taxon>Tracheophyta</taxon>
        <taxon>Spermatophyta</taxon>
        <taxon>Magnoliopsida</taxon>
        <taxon>eudicotyledons</taxon>
        <taxon>Gunneridae</taxon>
        <taxon>Pentapetalae</taxon>
        <taxon>rosids</taxon>
        <taxon>fabids</taxon>
        <taxon>Fabales</taxon>
        <taxon>Fabaceae</taxon>
        <taxon>Papilionoideae</taxon>
        <taxon>50 kb inversion clade</taxon>
        <taxon>dalbergioids sensu lato</taxon>
        <taxon>Dalbergieae</taxon>
        <taxon>Pterocarpus clade</taxon>
        <taxon>Arachis</taxon>
    </lineage>
</organism>
<dbReference type="InterPro" id="IPR044824">
    <property type="entry name" value="MAIN-like"/>
</dbReference>
<dbReference type="Proteomes" id="UP000289738">
    <property type="component" value="Chromosome B10"/>
</dbReference>
<keyword evidence="3" id="KW-1185">Reference proteome</keyword>
<dbReference type="EMBL" id="SDMP01000020">
    <property type="protein sequence ID" value="RYQ83475.1"/>
    <property type="molecule type" value="Genomic_DNA"/>
</dbReference>
<proteinExistence type="predicted"/>
<name>A0A444X1E9_ARAHY</name>
<evidence type="ECO:0000313" key="2">
    <source>
        <dbReference type="EMBL" id="RYQ83475.1"/>
    </source>
</evidence>
<gene>
    <name evidence="2" type="ORF">Ahy_B10g102160</name>
</gene>
<dbReference type="PANTHER" id="PTHR46033">
    <property type="entry name" value="PROTEIN MAIN-LIKE 2"/>
    <property type="match status" value="1"/>
</dbReference>
<dbReference type="AlphaFoldDB" id="A0A444X1E9"/>
<protein>
    <recommendedName>
        <fullName evidence="1">Aminotransferase-like plant mobile domain-containing protein</fullName>
    </recommendedName>
</protein>
<dbReference type="Pfam" id="PF10536">
    <property type="entry name" value="PMD"/>
    <property type="match status" value="1"/>
</dbReference>
<evidence type="ECO:0000313" key="3">
    <source>
        <dbReference type="Proteomes" id="UP000289738"/>
    </source>
</evidence>
<feature type="domain" description="Aminotransferase-like plant mobile" evidence="1">
    <location>
        <begin position="5"/>
        <end position="79"/>
    </location>
</feature>